<keyword evidence="1" id="KW-0812">Transmembrane</keyword>
<name>A0A5K7XL96_9BACT</name>
<protein>
    <submittedName>
        <fullName evidence="2">Uncharacterized protein</fullName>
    </submittedName>
</protein>
<evidence type="ECO:0000256" key="1">
    <source>
        <dbReference type="SAM" id="Phobius"/>
    </source>
</evidence>
<dbReference type="PROSITE" id="PS51257">
    <property type="entry name" value="PROKAR_LIPOPROTEIN"/>
    <property type="match status" value="1"/>
</dbReference>
<dbReference type="AlphaFoldDB" id="A0A5K7XL96"/>
<dbReference type="EMBL" id="AP021861">
    <property type="protein sequence ID" value="BBO36051.1"/>
    <property type="molecule type" value="Genomic_DNA"/>
</dbReference>
<gene>
    <name evidence="2" type="ORF">PLANPX_5663</name>
</gene>
<organism evidence="2 3">
    <name type="scientific">Lacipirellula parvula</name>
    <dbReference type="NCBI Taxonomy" id="2650471"/>
    <lineage>
        <taxon>Bacteria</taxon>
        <taxon>Pseudomonadati</taxon>
        <taxon>Planctomycetota</taxon>
        <taxon>Planctomycetia</taxon>
        <taxon>Pirellulales</taxon>
        <taxon>Lacipirellulaceae</taxon>
        <taxon>Lacipirellula</taxon>
    </lineage>
</organism>
<feature type="transmembrane region" description="Helical" evidence="1">
    <location>
        <begin position="20"/>
        <end position="43"/>
    </location>
</feature>
<accession>A0A5K7XL96</accession>
<proteinExistence type="predicted"/>
<keyword evidence="1" id="KW-1133">Transmembrane helix</keyword>
<reference evidence="3" key="1">
    <citation type="submission" date="2019-10" db="EMBL/GenBank/DDBJ databases">
        <title>Lacipirellula parvula gen. nov., sp. nov., representing a lineage of planctomycetes widespread in freshwater anoxic habitats, and description of the family Lacipirellulaceae.</title>
        <authorList>
            <person name="Dedysh S.N."/>
            <person name="Kulichevskaya I.S."/>
            <person name="Beletsky A.V."/>
            <person name="Rakitin A.L."/>
            <person name="Mardanov A.V."/>
            <person name="Ivanova A.A."/>
            <person name="Saltykova V.X."/>
            <person name="Rijpstra W.I.C."/>
            <person name="Sinninghe Damste J.S."/>
            <person name="Ravin N.V."/>
        </authorList>
    </citation>
    <scope>NUCLEOTIDE SEQUENCE [LARGE SCALE GENOMIC DNA]</scope>
    <source>
        <strain evidence="3">PX69</strain>
    </source>
</reference>
<dbReference type="Proteomes" id="UP000326837">
    <property type="component" value="Chromosome"/>
</dbReference>
<keyword evidence="1" id="KW-0472">Membrane</keyword>
<evidence type="ECO:0000313" key="3">
    <source>
        <dbReference type="Proteomes" id="UP000326837"/>
    </source>
</evidence>
<evidence type="ECO:0000313" key="2">
    <source>
        <dbReference type="EMBL" id="BBO36051.1"/>
    </source>
</evidence>
<keyword evidence="3" id="KW-1185">Reference proteome</keyword>
<dbReference type="KEGG" id="lpav:PLANPX_5663"/>
<sequence>MKETLLLGHGSGDEAICVTLAPNLGVACVFFGLPPPVTFMIIVSVD</sequence>